<proteinExistence type="predicted"/>
<dbReference type="Gene3D" id="1.10.287.2250">
    <property type="match status" value="1"/>
</dbReference>
<dbReference type="Pfam" id="PF08246">
    <property type="entry name" value="Inhibitor_I29"/>
    <property type="match status" value="1"/>
</dbReference>
<dbReference type="InterPro" id="IPR038765">
    <property type="entry name" value="Papain-like_cys_pep_sf"/>
</dbReference>
<evidence type="ECO:0000256" key="1">
    <source>
        <dbReference type="SAM" id="MobiDB-lite"/>
    </source>
</evidence>
<evidence type="ECO:0000259" key="3">
    <source>
        <dbReference type="SMART" id="SM00848"/>
    </source>
</evidence>
<reference evidence="4" key="1">
    <citation type="submission" date="2021-12" db="EMBL/GenBank/DDBJ databases">
        <authorList>
            <person name="King R."/>
        </authorList>
    </citation>
    <scope>NUCLEOTIDE SEQUENCE</scope>
</reference>
<sequence length="245" mass="28923">MKTYFMLLIVLILISFVKPSDFSDDYNHRKRSSFYPDNYYFPYHTLRNREYQDSVNYDRSYPPIPKRTTEKEEDYGVKSYSSDYYGIHDNNDGFKDPYPPIPKRPTEENEDYRVKSYSSDYYGSDDNNDGVKVYPTIPKITKEEYSVKSHSSEDYSSNYSNDEVKKQGKPIYNIEDAPELFKKFIKDYNKQYKDDEDYKKHYDNFVNSLKEINTTNSSNATYTADINMLSDAGSELWAILSGIEK</sequence>
<dbReference type="InterPro" id="IPR013201">
    <property type="entry name" value="Prot_inhib_I29"/>
</dbReference>
<keyword evidence="2" id="KW-0732">Signal</keyword>
<evidence type="ECO:0000256" key="2">
    <source>
        <dbReference type="SAM" id="SignalP"/>
    </source>
</evidence>
<gene>
    <name evidence="4" type="ORF">CHILSU_LOCUS940</name>
</gene>
<dbReference type="EMBL" id="OU963903">
    <property type="protein sequence ID" value="CAH0397848.1"/>
    <property type="molecule type" value="Genomic_DNA"/>
</dbReference>
<dbReference type="SUPFAM" id="SSF54001">
    <property type="entry name" value="Cysteine proteinases"/>
    <property type="match status" value="1"/>
</dbReference>
<protein>
    <recommendedName>
        <fullName evidence="3">Cathepsin propeptide inhibitor domain-containing protein</fullName>
    </recommendedName>
</protein>
<evidence type="ECO:0000313" key="4">
    <source>
        <dbReference type="EMBL" id="CAH0397848.1"/>
    </source>
</evidence>
<dbReference type="SMART" id="SM00848">
    <property type="entry name" value="Inhibitor_I29"/>
    <property type="match status" value="1"/>
</dbReference>
<dbReference type="Proteomes" id="UP001153292">
    <property type="component" value="Chromosome 10"/>
</dbReference>
<evidence type="ECO:0000313" key="5">
    <source>
        <dbReference type="Proteomes" id="UP001153292"/>
    </source>
</evidence>
<organism evidence="4 5">
    <name type="scientific">Chilo suppressalis</name>
    <name type="common">Asiatic rice borer moth</name>
    <dbReference type="NCBI Taxonomy" id="168631"/>
    <lineage>
        <taxon>Eukaryota</taxon>
        <taxon>Metazoa</taxon>
        <taxon>Ecdysozoa</taxon>
        <taxon>Arthropoda</taxon>
        <taxon>Hexapoda</taxon>
        <taxon>Insecta</taxon>
        <taxon>Pterygota</taxon>
        <taxon>Neoptera</taxon>
        <taxon>Endopterygota</taxon>
        <taxon>Lepidoptera</taxon>
        <taxon>Glossata</taxon>
        <taxon>Ditrysia</taxon>
        <taxon>Pyraloidea</taxon>
        <taxon>Crambidae</taxon>
        <taxon>Crambinae</taxon>
        <taxon>Chilo</taxon>
    </lineage>
</organism>
<feature type="domain" description="Cathepsin propeptide inhibitor" evidence="3">
    <location>
        <begin position="181"/>
        <end position="236"/>
    </location>
</feature>
<feature type="chain" id="PRO_5046413258" description="Cathepsin propeptide inhibitor domain-containing protein" evidence="2">
    <location>
        <begin position="20"/>
        <end position="245"/>
    </location>
</feature>
<keyword evidence="5" id="KW-1185">Reference proteome</keyword>
<feature type="region of interest" description="Disordered" evidence="1">
    <location>
        <begin position="88"/>
        <end position="111"/>
    </location>
</feature>
<feature type="signal peptide" evidence="2">
    <location>
        <begin position="1"/>
        <end position="19"/>
    </location>
</feature>
<accession>A0ABN8AQM0</accession>
<name>A0ABN8AQM0_CHISP</name>